<dbReference type="InterPro" id="IPR051164">
    <property type="entry name" value="NmrA-like_oxidored"/>
</dbReference>
<dbReference type="STRING" id="1042311.A0A2T3Z820"/>
<organism evidence="4 5">
    <name type="scientific">Trichoderma asperellum (strain ATCC 204424 / CBS 433.97 / NBRC 101777)</name>
    <dbReference type="NCBI Taxonomy" id="1042311"/>
    <lineage>
        <taxon>Eukaryota</taxon>
        <taxon>Fungi</taxon>
        <taxon>Dikarya</taxon>
        <taxon>Ascomycota</taxon>
        <taxon>Pezizomycotina</taxon>
        <taxon>Sordariomycetes</taxon>
        <taxon>Hypocreomycetidae</taxon>
        <taxon>Hypocreales</taxon>
        <taxon>Hypocreaceae</taxon>
        <taxon>Trichoderma</taxon>
    </lineage>
</organism>
<keyword evidence="2" id="KW-0521">NADP</keyword>
<dbReference type="InterPro" id="IPR008030">
    <property type="entry name" value="NmrA-like"/>
</dbReference>
<dbReference type="Proteomes" id="UP000240493">
    <property type="component" value="Unassembled WGS sequence"/>
</dbReference>
<protein>
    <recommendedName>
        <fullName evidence="3">NmrA-like domain-containing protein</fullName>
    </recommendedName>
</protein>
<dbReference type="GO" id="GO:0005634">
    <property type="term" value="C:nucleus"/>
    <property type="evidence" value="ECO:0007669"/>
    <property type="project" value="TreeGrafter"/>
</dbReference>
<evidence type="ECO:0000313" key="4">
    <source>
        <dbReference type="EMBL" id="PTB40957.1"/>
    </source>
</evidence>
<proteinExistence type="inferred from homology"/>
<dbReference type="Gene3D" id="3.40.50.720">
    <property type="entry name" value="NAD(P)-binding Rossmann-like Domain"/>
    <property type="match status" value="1"/>
</dbReference>
<evidence type="ECO:0000259" key="3">
    <source>
        <dbReference type="Pfam" id="PF05368"/>
    </source>
</evidence>
<dbReference type="Gene3D" id="3.90.25.10">
    <property type="entry name" value="UDP-galactose 4-epimerase, domain 1"/>
    <property type="match status" value="1"/>
</dbReference>
<dbReference type="PANTHER" id="PTHR42748">
    <property type="entry name" value="NITROGEN METABOLITE REPRESSION PROTEIN NMRA FAMILY MEMBER"/>
    <property type="match status" value="1"/>
</dbReference>
<reference evidence="4 5" key="1">
    <citation type="submission" date="2016-07" db="EMBL/GenBank/DDBJ databases">
        <title>Multiple horizontal gene transfer events from other fungi enriched the ability of initially mycotrophic Trichoderma (Ascomycota) to feed on dead plant biomass.</title>
        <authorList>
            <consortium name="DOE Joint Genome Institute"/>
            <person name="Aerts A."/>
            <person name="Atanasova L."/>
            <person name="Chenthamara K."/>
            <person name="Zhang J."/>
            <person name="Grujic M."/>
            <person name="Henrissat B."/>
            <person name="Kuo A."/>
            <person name="Salamov A."/>
            <person name="Lipzen A."/>
            <person name="Labutti K."/>
            <person name="Barry K."/>
            <person name="Miao Y."/>
            <person name="Rahimi M.J."/>
            <person name="Shen Q."/>
            <person name="Grigoriev I.V."/>
            <person name="Kubicek C.P."/>
            <person name="Druzhinina I.S."/>
        </authorList>
    </citation>
    <scope>NUCLEOTIDE SEQUENCE [LARGE SCALE GENOMIC DNA]</scope>
    <source>
        <strain evidence="4 5">CBS 433.97</strain>
    </source>
</reference>
<evidence type="ECO:0000256" key="2">
    <source>
        <dbReference type="ARBA" id="ARBA00022857"/>
    </source>
</evidence>
<dbReference type="EMBL" id="KZ679262">
    <property type="protein sequence ID" value="PTB40957.1"/>
    <property type="molecule type" value="Genomic_DNA"/>
</dbReference>
<dbReference type="SUPFAM" id="SSF51735">
    <property type="entry name" value="NAD(P)-binding Rossmann-fold domains"/>
    <property type="match status" value="1"/>
</dbReference>
<dbReference type="Pfam" id="PF05368">
    <property type="entry name" value="NmrA"/>
    <property type="match status" value="1"/>
</dbReference>
<accession>A0A2T3Z820</accession>
<dbReference type="InterPro" id="IPR036291">
    <property type="entry name" value="NAD(P)-bd_dom_sf"/>
</dbReference>
<gene>
    <name evidence="4" type="ORF">M441DRAFT_194231</name>
</gene>
<feature type="domain" description="NmrA-like" evidence="3">
    <location>
        <begin position="5"/>
        <end position="261"/>
    </location>
</feature>
<sequence>MTIRNVIVTGATGRQGQGFIQALLNPSNANGPTAPTYSIWAVTRDTASPAATRLLEIEKSHGNDIRIVQGDLSDSERLKQIFSQVVAEGGIFGIFIVLPYPGLGNNGGDEERQGKAIQRTSFALVDLAIDFKVEALVYSSTIPPGPDLANGVDASRLAKREIELYCKSMGEKGLNWSIVQPGIFMENFDGLMGALAVSVFSQGLQKGTEMLLVASEDIGKVAAGVIQNHERYTHKTVTVAGGSYNMDEVKKAYKEVMGKNMPAFPAILAWLALKLSVGVQHVVQDTERIYQARVSGGYPTLEEEIEAAKAVCEMQDFRTWLLKRKEKQP</sequence>
<dbReference type="AlphaFoldDB" id="A0A2T3Z820"/>
<comment type="similarity">
    <text evidence="1">Belongs to the NmrA-type oxidoreductase family.</text>
</comment>
<dbReference type="OrthoDB" id="9997102at2759"/>
<evidence type="ECO:0000256" key="1">
    <source>
        <dbReference type="ARBA" id="ARBA00006328"/>
    </source>
</evidence>
<dbReference type="PANTHER" id="PTHR42748:SF7">
    <property type="entry name" value="NMRA LIKE REDOX SENSOR 1-RELATED"/>
    <property type="match status" value="1"/>
</dbReference>
<name>A0A2T3Z820_TRIA4</name>
<keyword evidence="5" id="KW-1185">Reference proteome</keyword>
<evidence type="ECO:0000313" key="5">
    <source>
        <dbReference type="Proteomes" id="UP000240493"/>
    </source>
</evidence>